<dbReference type="PANTHER" id="PTHR31293">
    <property type="entry name" value="RNI-LIKE SUPERFAMILY PROTEIN"/>
    <property type="match status" value="1"/>
</dbReference>
<accession>A0A8S2AKC2</accession>
<name>A0A8S2AKC2_ARAAE</name>
<keyword evidence="2" id="KW-1185">Reference proteome</keyword>
<protein>
    <submittedName>
        <fullName evidence="1">Uncharacterized protein</fullName>
    </submittedName>
</protein>
<evidence type="ECO:0000313" key="1">
    <source>
        <dbReference type="EMBL" id="CAE6076746.1"/>
    </source>
</evidence>
<dbReference type="EMBL" id="LR999455">
    <property type="protein sequence ID" value="CAE6076746.1"/>
    <property type="molecule type" value="Genomic_DNA"/>
</dbReference>
<evidence type="ECO:0000313" key="2">
    <source>
        <dbReference type="Proteomes" id="UP000682877"/>
    </source>
</evidence>
<proteinExistence type="predicted"/>
<dbReference type="InterPro" id="IPR055294">
    <property type="entry name" value="FBL60-like"/>
</dbReference>
<dbReference type="Proteomes" id="UP000682877">
    <property type="component" value="Chromosome 5"/>
</dbReference>
<dbReference type="PANTHER" id="PTHR31293:SF12">
    <property type="entry name" value="RNI-LIKE SUPERFAMILY PROTEIN"/>
    <property type="match status" value="1"/>
</dbReference>
<gene>
    <name evidence="1" type="ORF">AARE701A_LOCUS13771</name>
</gene>
<dbReference type="AlphaFoldDB" id="A0A8S2AKC2"/>
<reference evidence="1" key="1">
    <citation type="submission" date="2021-01" db="EMBL/GenBank/DDBJ databases">
        <authorList>
            <person name="Bezrukov I."/>
        </authorList>
    </citation>
    <scope>NUCLEOTIDE SEQUENCE</scope>
</reference>
<organism evidence="1 2">
    <name type="scientific">Arabidopsis arenosa</name>
    <name type="common">Sand rock-cress</name>
    <name type="synonym">Cardaminopsis arenosa</name>
    <dbReference type="NCBI Taxonomy" id="38785"/>
    <lineage>
        <taxon>Eukaryota</taxon>
        <taxon>Viridiplantae</taxon>
        <taxon>Streptophyta</taxon>
        <taxon>Embryophyta</taxon>
        <taxon>Tracheophyta</taxon>
        <taxon>Spermatophyta</taxon>
        <taxon>Magnoliopsida</taxon>
        <taxon>eudicotyledons</taxon>
        <taxon>Gunneridae</taxon>
        <taxon>Pentapetalae</taxon>
        <taxon>rosids</taxon>
        <taxon>malvids</taxon>
        <taxon>Brassicales</taxon>
        <taxon>Brassicaceae</taxon>
        <taxon>Camelineae</taxon>
        <taxon>Arabidopsis</taxon>
    </lineage>
</organism>
<sequence length="144" mass="15859">MGLLQLERSRVLAVKILCLSPDALEALYYRGDRIPLFNNLISLSVGSDKPHGSPFIFWKLLPSLLNNSLNIETLTIKGLVHYVAEGWEGLSPMSRLCFSWDAVSDSLSSSAMKVLEITGSPSSRGFEGMDVITSRKDLLDRDTG</sequence>